<organism evidence="4 5">
    <name type="scientific">Kitasatospora terrestris</name>
    <dbReference type="NCBI Taxonomy" id="258051"/>
    <lineage>
        <taxon>Bacteria</taxon>
        <taxon>Bacillati</taxon>
        <taxon>Actinomycetota</taxon>
        <taxon>Actinomycetes</taxon>
        <taxon>Kitasatosporales</taxon>
        <taxon>Streptomycetaceae</taxon>
        <taxon>Kitasatospora</taxon>
    </lineage>
</organism>
<dbReference type="SUPFAM" id="SSF52540">
    <property type="entry name" value="P-loop containing nucleoside triphosphate hydrolases"/>
    <property type="match status" value="1"/>
</dbReference>
<evidence type="ECO:0000256" key="2">
    <source>
        <dbReference type="SAM" id="MobiDB-lite"/>
    </source>
</evidence>
<evidence type="ECO:0000313" key="5">
    <source>
        <dbReference type="Proteomes" id="UP001501752"/>
    </source>
</evidence>
<feature type="region of interest" description="Disordered" evidence="2">
    <location>
        <begin position="553"/>
        <end position="630"/>
    </location>
</feature>
<dbReference type="InterPro" id="IPR002543">
    <property type="entry name" value="FtsK_dom"/>
</dbReference>
<gene>
    <name evidence="4" type="ORF">GCM10023235_55610</name>
</gene>
<proteinExistence type="predicted"/>
<reference evidence="5" key="1">
    <citation type="journal article" date="2019" name="Int. J. Syst. Evol. Microbiol.">
        <title>The Global Catalogue of Microorganisms (GCM) 10K type strain sequencing project: providing services to taxonomists for standard genome sequencing and annotation.</title>
        <authorList>
            <consortium name="The Broad Institute Genomics Platform"/>
            <consortium name="The Broad Institute Genome Sequencing Center for Infectious Disease"/>
            <person name="Wu L."/>
            <person name="Ma J."/>
        </authorList>
    </citation>
    <scope>NUCLEOTIDE SEQUENCE [LARGE SCALE GENOMIC DNA]</scope>
    <source>
        <strain evidence="5">JCM 13006</strain>
    </source>
</reference>
<dbReference type="RefSeq" id="WP_345699612.1">
    <property type="nucleotide sequence ID" value="NZ_BAABIS010000001.1"/>
</dbReference>
<dbReference type="InterPro" id="IPR027417">
    <property type="entry name" value="P-loop_NTPase"/>
</dbReference>
<evidence type="ECO:0000313" key="4">
    <source>
        <dbReference type="EMBL" id="GAA4869745.1"/>
    </source>
</evidence>
<sequence length="700" mass="73943">MTSTNRTKNPSRVDWKAGHGVLSGTVNGTLGALTTASLGHATGMPAGWALAAGAAGALGTLAAGMRRRLTAATLTFRTTCWLTAGGWSSWAIAHGGPWTWPHLGALAVAGITAGTLAPVLAGHEEIEQEARRHLLLIGARRQMAAEWTDRIKRVCGVDVTVLGIEHWPSGAGYTLELELPEGGTTRRSITDRTEGLGSDLDLPDGCGLQVMPGISRRRVLVMVTTKSLAGVELPFPVEELGEVTTVNNPVPTGLMSDGARAELDLRQASTIVTGPTGSGKTNWLHTLIALLNQTNDTLVWVIDLNAGSIGLPWLNAWRDAQLNREGSRWAGADIPTPGVDWVASTPAEAKRMLAAAVRIAKRRKVAYQDAMREADDDKLPVGPTLPEIVIVMDEGAEVAVTREARAVLAGVSEVIRIARAMAIRAVISVLRVTQDVMPDPLVRKMASNRVATGAYEDSELGHLFGWRALRAEDSFDGPGSLLVGTEGKQPGKARQWRITPTQIEDITALTARRRPALDGPSLEAAGEDYTDRWTMDRCGHLWATATVPADSSTAAAAGAGGPTDGAPASGWKHTAHWDKTPATGPADDLEALWALPPATEPGSGDASAADWSDPSTWTSGREQTGPDEPGAKDAALALLIAAGPEGTGASAMERALKASFGTRRPVLQNWLKAWVESGEAVRVGEGTKARYIHRNHAPDA</sequence>
<feature type="binding site" evidence="1">
    <location>
        <begin position="274"/>
        <end position="281"/>
    </location>
    <ligand>
        <name>ATP</name>
        <dbReference type="ChEBI" id="CHEBI:30616"/>
    </ligand>
</feature>
<name>A0ABP9E6Y4_9ACTN</name>
<keyword evidence="1" id="KW-0547">Nucleotide-binding</keyword>
<protein>
    <recommendedName>
        <fullName evidence="3">FtsK domain-containing protein</fullName>
    </recommendedName>
</protein>
<accession>A0ABP9E6Y4</accession>
<feature type="domain" description="FtsK" evidence="3">
    <location>
        <begin position="258"/>
        <end position="461"/>
    </location>
</feature>
<feature type="compositionally biased region" description="Polar residues" evidence="2">
    <location>
        <begin position="613"/>
        <end position="622"/>
    </location>
</feature>
<comment type="caution">
    <text evidence="4">The sequence shown here is derived from an EMBL/GenBank/DDBJ whole genome shotgun (WGS) entry which is preliminary data.</text>
</comment>
<dbReference type="Proteomes" id="UP001501752">
    <property type="component" value="Unassembled WGS sequence"/>
</dbReference>
<dbReference type="PROSITE" id="PS50901">
    <property type="entry name" value="FTSK"/>
    <property type="match status" value="1"/>
</dbReference>
<evidence type="ECO:0000259" key="3">
    <source>
        <dbReference type="PROSITE" id="PS50901"/>
    </source>
</evidence>
<keyword evidence="1" id="KW-0067">ATP-binding</keyword>
<dbReference type="EMBL" id="BAABIS010000001">
    <property type="protein sequence ID" value="GAA4869745.1"/>
    <property type="molecule type" value="Genomic_DNA"/>
</dbReference>
<evidence type="ECO:0000256" key="1">
    <source>
        <dbReference type="PROSITE-ProRule" id="PRU00289"/>
    </source>
</evidence>
<keyword evidence="5" id="KW-1185">Reference proteome</keyword>
<dbReference type="Gene3D" id="3.40.50.300">
    <property type="entry name" value="P-loop containing nucleotide triphosphate hydrolases"/>
    <property type="match status" value="1"/>
</dbReference>